<organism evidence="6 7">
    <name type="scientific">Macrophomina phaseolina</name>
    <dbReference type="NCBI Taxonomy" id="35725"/>
    <lineage>
        <taxon>Eukaryota</taxon>
        <taxon>Fungi</taxon>
        <taxon>Dikarya</taxon>
        <taxon>Ascomycota</taxon>
        <taxon>Pezizomycotina</taxon>
        <taxon>Dothideomycetes</taxon>
        <taxon>Dothideomycetes incertae sedis</taxon>
        <taxon>Botryosphaeriales</taxon>
        <taxon>Botryosphaeriaceae</taxon>
        <taxon>Macrophomina</taxon>
    </lineage>
</organism>
<proteinExistence type="predicted"/>
<dbReference type="Pfam" id="PF25540">
    <property type="entry name" value="DUF7923"/>
    <property type="match status" value="1"/>
</dbReference>
<evidence type="ECO:0000259" key="5">
    <source>
        <dbReference type="PROSITE" id="PS50103"/>
    </source>
</evidence>
<keyword evidence="7" id="KW-1185">Reference proteome</keyword>
<dbReference type="PANTHER" id="PTHR37543:SF1">
    <property type="entry name" value="CCCH ZINC FINGER DNA BINDING PROTEIN (AFU_ORTHOLOGUE AFUA_5G12760)"/>
    <property type="match status" value="1"/>
</dbReference>
<dbReference type="PANTHER" id="PTHR37543">
    <property type="entry name" value="CCCH ZINC FINGER DNA BINDING PROTEIN (AFU_ORTHOLOGUE AFUA_5G12760)"/>
    <property type="match status" value="1"/>
</dbReference>
<dbReference type="SUPFAM" id="SSF90229">
    <property type="entry name" value="CCCH zinc finger"/>
    <property type="match status" value="1"/>
</dbReference>
<dbReference type="InterPro" id="IPR057654">
    <property type="entry name" value="Znf-CCCH_tandem"/>
</dbReference>
<evidence type="ECO:0000256" key="1">
    <source>
        <dbReference type="ARBA" id="ARBA00022723"/>
    </source>
</evidence>
<evidence type="ECO:0000256" key="3">
    <source>
        <dbReference type="ARBA" id="ARBA00022833"/>
    </source>
</evidence>
<dbReference type="Proteomes" id="UP000774617">
    <property type="component" value="Unassembled WGS sequence"/>
</dbReference>
<dbReference type="Gene3D" id="4.10.1000.10">
    <property type="entry name" value="Zinc finger, CCCH-type"/>
    <property type="match status" value="1"/>
</dbReference>
<dbReference type="InterPro" id="IPR057683">
    <property type="entry name" value="DUF7923"/>
</dbReference>
<reference evidence="6 7" key="1">
    <citation type="journal article" date="2021" name="Nat. Commun.">
        <title>Genetic determinants of endophytism in the Arabidopsis root mycobiome.</title>
        <authorList>
            <person name="Mesny F."/>
            <person name="Miyauchi S."/>
            <person name="Thiergart T."/>
            <person name="Pickel B."/>
            <person name="Atanasova L."/>
            <person name="Karlsson M."/>
            <person name="Huettel B."/>
            <person name="Barry K.W."/>
            <person name="Haridas S."/>
            <person name="Chen C."/>
            <person name="Bauer D."/>
            <person name="Andreopoulos W."/>
            <person name="Pangilinan J."/>
            <person name="LaButti K."/>
            <person name="Riley R."/>
            <person name="Lipzen A."/>
            <person name="Clum A."/>
            <person name="Drula E."/>
            <person name="Henrissat B."/>
            <person name="Kohler A."/>
            <person name="Grigoriev I.V."/>
            <person name="Martin F.M."/>
            <person name="Hacquard S."/>
        </authorList>
    </citation>
    <scope>NUCLEOTIDE SEQUENCE [LARGE SCALE GENOMIC DNA]</scope>
    <source>
        <strain evidence="6 7">MPI-SDFR-AT-0080</strain>
    </source>
</reference>
<dbReference type="Pfam" id="PF25542">
    <property type="entry name" value="zf-CCCH_12"/>
    <property type="match status" value="1"/>
</dbReference>
<protein>
    <submittedName>
        <fullName evidence="6">C-x8-C-x5-C-x3-H type zinc finger protein</fullName>
    </submittedName>
</protein>
<dbReference type="EMBL" id="JAGTJR010000056">
    <property type="protein sequence ID" value="KAH7026768.1"/>
    <property type="molecule type" value="Genomic_DNA"/>
</dbReference>
<keyword evidence="1 4" id="KW-0479">Metal-binding</keyword>
<dbReference type="Pfam" id="PF25543">
    <property type="entry name" value="zf-CCCH_tandem"/>
    <property type="match status" value="1"/>
</dbReference>
<dbReference type="PROSITE" id="PS50103">
    <property type="entry name" value="ZF_C3H1"/>
    <property type="match status" value="1"/>
</dbReference>
<dbReference type="InterPro" id="IPR000571">
    <property type="entry name" value="Znf_CCCH"/>
</dbReference>
<dbReference type="InterPro" id="IPR036855">
    <property type="entry name" value="Znf_CCCH_sf"/>
</dbReference>
<accession>A0ABQ8FTT1</accession>
<sequence length="466" mass="52882">MNGYEMLPALEQKLEFFRRSDQERDALLQEVIRQYGRIQIAYTEKCGDVENEAQARRYWQQQFGEASRVLAMTRQQAENTPFVLALIDGDGAIFIEDLLRAGAEGGSDAAHKLQSEIRNHILDVYEGAAGNWSVMVYIYANLEGLSRKLASVGIIKSPVELYTFTRAFNLHQPLFNFIDVGSGKERADHKIKEILRLFITNIQCKHIIFSGCHDNGYLPSLDPYKHDLSHANRISLLETTPVQPGFTALKFKTVRFSSVFRLVELPERPPPVNPVIVKTVSSNQTIASPQQVQLPVNKVARSATPVSTQSSCATVRKKGMTTKDISIAPVKSRERKFVLLNAYDQRIDEKLAKVERDALDRFHAKIQKQKMCNEYYLKGSCSLGGSCPYHHGEKLSPVERLVLQHKVRNIPCSFLSNCREVNCYYGHNCPYDECSRGNNCYFSMTHDMDKAPRMKMYEDGTIDIVT</sequence>
<evidence type="ECO:0000313" key="7">
    <source>
        <dbReference type="Proteomes" id="UP000774617"/>
    </source>
</evidence>
<keyword evidence="3 4" id="KW-0862">Zinc</keyword>
<feature type="zinc finger region" description="C3H1-type" evidence="4">
    <location>
        <begin position="366"/>
        <end position="394"/>
    </location>
</feature>
<feature type="domain" description="C3H1-type" evidence="5">
    <location>
        <begin position="366"/>
        <end position="394"/>
    </location>
</feature>
<evidence type="ECO:0000256" key="2">
    <source>
        <dbReference type="ARBA" id="ARBA00022771"/>
    </source>
</evidence>
<gene>
    <name evidence="6" type="ORF">B0J12DRAFT_362149</name>
</gene>
<keyword evidence="2 4" id="KW-0863">Zinc-finger</keyword>
<name>A0ABQ8FTT1_9PEZI</name>
<evidence type="ECO:0000313" key="6">
    <source>
        <dbReference type="EMBL" id="KAH7026768.1"/>
    </source>
</evidence>
<comment type="caution">
    <text evidence="6">The sequence shown here is derived from an EMBL/GenBank/DDBJ whole genome shotgun (WGS) entry which is preliminary data.</text>
</comment>
<evidence type="ECO:0000256" key="4">
    <source>
        <dbReference type="PROSITE-ProRule" id="PRU00723"/>
    </source>
</evidence>